<dbReference type="GO" id="GO:0051287">
    <property type="term" value="F:NAD binding"/>
    <property type="evidence" value="ECO:0007669"/>
    <property type="project" value="InterPro"/>
</dbReference>
<organism evidence="3 4">
    <name type="scientific">Symbiobacterium thermophilum</name>
    <dbReference type="NCBI Taxonomy" id="2734"/>
    <lineage>
        <taxon>Bacteria</taxon>
        <taxon>Bacillati</taxon>
        <taxon>Bacillota</taxon>
        <taxon>Clostridia</taxon>
        <taxon>Eubacteriales</taxon>
        <taxon>Symbiobacteriaceae</taxon>
        <taxon>Symbiobacterium</taxon>
    </lineage>
</organism>
<accession>A0A953I6Y9</accession>
<dbReference type="InterPro" id="IPR008927">
    <property type="entry name" value="6-PGluconate_DH-like_C_sf"/>
</dbReference>
<dbReference type="Pfam" id="PF03446">
    <property type="entry name" value="NAD_binding_2"/>
    <property type="match status" value="1"/>
</dbReference>
<gene>
    <name evidence="3" type="ORF">CWE10_18685</name>
</gene>
<dbReference type="GO" id="GO:0000271">
    <property type="term" value="P:polysaccharide biosynthetic process"/>
    <property type="evidence" value="ECO:0007669"/>
    <property type="project" value="InterPro"/>
</dbReference>
<dbReference type="InterPro" id="IPR006115">
    <property type="entry name" value="6PGDH_NADP-bd"/>
</dbReference>
<comment type="caution">
    <text evidence="3">The sequence shown here is derived from an EMBL/GenBank/DDBJ whole genome shotgun (WGS) entry which is preliminary data.</text>
</comment>
<dbReference type="PANTHER" id="PTHR43491">
    <property type="entry name" value="UDP-N-ACETYL-D-MANNOSAMINE DEHYDROGENASE"/>
    <property type="match status" value="1"/>
</dbReference>
<dbReference type="PANTHER" id="PTHR43491:SF1">
    <property type="entry name" value="UDP-N-ACETYL-D-MANNOSAMINE DEHYDROGENASE"/>
    <property type="match status" value="1"/>
</dbReference>
<dbReference type="SUPFAM" id="SSF51735">
    <property type="entry name" value="NAD(P)-binding Rossmann-fold domains"/>
    <property type="match status" value="1"/>
</dbReference>
<dbReference type="PIRSF" id="PIRSF000124">
    <property type="entry name" value="UDPglc_GDPman_dh"/>
    <property type="match status" value="1"/>
</dbReference>
<dbReference type="SMART" id="SM00984">
    <property type="entry name" value="UDPG_MGDP_dh_C"/>
    <property type="match status" value="1"/>
</dbReference>
<proteinExistence type="inferred from homology"/>
<dbReference type="AlphaFoldDB" id="A0A953I6Y9"/>
<dbReference type="GO" id="GO:0016628">
    <property type="term" value="F:oxidoreductase activity, acting on the CH-CH group of donors, NAD or NADP as acceptor"/>
    <property type="evidence" value="ECO:0007669"/>
    <property type="project" value="InterPro"/>
</dbReference>
<evidence type="ECO:0000259" key="2">
    <source>
        <dbReference type="SMART" id="SM00984"/>
    </source>
</evidence>
<dbReference type="Gene3D" id="3.40.50.720">
    <property type="entry name" value="NAD(P)-binding Rossmann-like Domain"/>
    <property type="match status" value="2"/>
</dbReference>
<dbReference type="GO" id="GO:0050661">
    <property type="term" value="F:NADP binding"/>
    <property type="evidence" value="ECO:0007669"/>
    <property type="project" value="InterPro"/>
</dbReference>
<name>A0A953I6Y9_SYMTR</name>
<dbReference type="SUPFAM" id="SSF48179">
    <property type="entry name" value="6-phosphogluconate dehydrogenase C-terminal domain-like"/>
    <property type="match status" value="1"/>
</dbReference>
<dbReference type="InterPro" id="IPR028359">
    <property type="entry name" value="UDP_ManNAc/GlcNAc_DH"/>
</dbReference>
<dbReference type="GO" id="GO:0016616">
    <property type="term" value="F:oxidoreductase activity, acting on the CH-OH group of donors, NAD or NADP as acceptor"/>
    <property type="evidence" value="ECO:0007669"/>
    <property type="project" value="InterPro"/>
</dbReference>
<sequence length="359" mass="38607">MAVKVCVVGVGNIGTNLLTSLRRRGVRAVGVEIDPDRRAALAAAGVDGVFATPDEAGDVDVWILTTSTGPGLSHILSAVRAITPKPGALVSVESTLPVGGTARLAEAFRERGFAPGEAFHLAHVPHRILFGVEETVFDAPRVVAGVTPACRDAALAFYRPLVPRLYPVDDVRVAELSKIVENGLRYLNIAFAEALFGYCLEQGLDWAQLHGAVNTKPNVELLNVDFGIGGECLPKDVRFLQEALQSPLLAAAIAADEAHRERLRRLAGPCVRILLKGLTFKPGYPDVRFSRALELAQALAADGKEVYVYDPALGPEKVAELGFRWGEPDGGYDLVYERPLAIRKSKEDEQRGQDTGDGQ</sequence>
<evidence type="ECO:0000256" key="1">
    <source>
        <dbReference type="PIRNR" id="PIRNR000124"/>
    </source>
</evidence>
<dbReference type="Proteomes" id="UP000732377">
    <property type="component" value="Unassembled WGS sequence"/>
</dbReference>
<dbReference type="InterPro" id="IPR017476">
    <property type="entry name" value="UDP-Glc/GDP-Man"/>
</dbReference>
<dbReference type="EMBL" id="PIUK01000365">
    <property type="protein sequence ID" value="MBY6278161.1"/>
    <property type="molecule type" value="Genomic_DNA"/>
</dbReference>
<protein>
    <submittedName>
        <fullName evidence="3">Nucleotide sugar dehydrogenase</fullName>
    </submittedName>
</protein>
<evidence type="ECO:0000313" key="4">
    <source>
        <dbReference type="Proteomes" id="UP000732377"/>
    </source>
</evidence>
<dbReference type="InterPro" id="IPR036220">
    <property type="entry name" value="UDP-Glc/GDP-Man_DH_C_sf"/>
</dbReference>
<dbReference type="Pfam" id="PF00984">
    <property type="entry name" value="UDPG_MGDP_dh"/>
    <property type="match status" value="1"/>
</dbReference>
<dbReference type="InterPro" id="IPR036291">
    <property type="entry name" value="NAD(P)-bd_dom_sf"/>
</dbReference>
<dbReference type="InterPro" id="IPR014026">
    <property type="entry name" value="UDP-Glc/GDP-Man_DH_dimer"/>
</dbReference>
<dbReference type="PIRSF" id="PIRSF500136">
    <property type="entry name" value="UDP_ManNAc_DH"/>
    <property type="match status" value="1"/>
</dbReference>
<reference evidence="3" key="1">
    <citation type="submission" date="2017-11" db="EMBL/GenBank/DDBJ databases">
        <title>Three new genomes from thermophilic consortium.</title>
        <authorList>
            <person name="Quaggio R."/>
            <person name="Amgarten D."/>
            <person name="Setubal J.C."/>
        </authorList>
    </citation>
    <scope>NUCLEOTIDE SEQUENCE</scope>
    <source>
        <strain evidence="3">ZCTH01-B2</strain>
    </source>
</reference>
<dbReference type="InterPro" id="IPR014027">
    <property type="entry name" value="UDP-Glc/GDP-Man_DH_C"/>
</dbReference>
<comment type="similarity">
    <text evidence="1">Belongs to the UDP-glucose/GDP-mannose dehydrogenase family.</text>
</comment>
<dbReference type="Pfam" id="PF03720">
    <property type="entry name" value="UDPG_MGDP_dh_C"/>
    <property type="match status" value="1"/>
</dbReference>
<dbReference type="SUPFAM" id="SSF52413">
    <property type="entry name" value="UDP-glucose/GDP-mannose dehydrogenase C-terminal domain"/>
    <property type="match status" value="1"/>
</dbReference>
<evidence type="ECO:0000313" key="3">
    <source>
        <dbReference type="EMBL" id="MBY6278161.1"/>
    </source>
</evidence>
<feature type="domain" description="UDP-glucose/GDP-mannose dehydrogenase C-terminal" evidence="2">
    <location>
        <begin position="274"/>
        <end position="338"/>
    </location>
</feature>